<dbReference type="Proteomes" id="UP000176303">
    <property type="component" value="Unassembled WGS sequence"/>
</dbReference>
<protein>
    <submittedName>
        <fullName evidence="2">Uncharacterized protein</fullName>
    </submittedName>
</protein>
<evidence type="ECO:0000256" key="1">
    <source>
        <dbReference type="SAM" id="MobiDB-lite"/>
    </source>
</evidence>
<evidence type="ECO:0000313" key="3">
    <source>
        <dbReference type="Proteomes" id="UP000176303"/>
    </source>
</evidence>
<name>A0A1F7U5I9_9BACT</name>
<comment type="caution">
    <text evidence="2">The sequence shown here is derived from an EMBL/GenBank/DDBJ whole genome shotgun (WGS) entry which is preliminary data.</text>
</comment>
<evidence type="ECO:0000313" key="2">
    <source>
        <dbReference type="EMBL" id="OGL73509.1"/>
    </source>
</evidence>
<dbReference type="EMBL" id="MGDZ01000029">
    <property type="protein sequence ID" value="OGL73509.1"/>
    <property type="molecule type" value="Genomic_DNA"/>
</dbReference>
<sequence>MCNVKPRRTPGNKKRGRVAREPVPPSHVLLIVRRIPAAFPPARAFPVRDNSRSYAANERRR</sequence>
<dbReference type="AlphaFoldDB" id="A0A1F7U5I9"/>
<proteinExistence type="predicted"/>
<accession>A0A1F7U5I9</accession>
<gene>
    <name evidence="2" type="ORF">A3D72_02850</name>
</gene>
<organism evidence="2 3">
    <name type="scientific">Candidatus Uhrbacteria bacterium RIFCSPHIGHO2_02_FULL_57_19</name>
    <dbReference type="NCBI Taxonomy" id="1802391"/>
    <lineage>
        <taxon>Bacteria</taxon>
        <taxon>Candidatus Uhriibacteriota</taxon>
    </lineage>
</organism>
<feature type="compositionally biased region" description="Basic residues" evidence="1">
    <location>
        <begin position="1"/>
        <end position="17"/>
    </location>
</feature>
<feature type="region of interest" description="Disordered" evidence="1">
    <location>
        <begin position="1"/>
        <end position="22"/>
    </location>
</feature>
<reference evidence="2 3" key="1">
    <citation type="journal article" date="2016" name="Nat. Commun.">
        <title>Thousands of microbial genomes shed light on interconnected biogeochemical processes in an aquifer system.</title>
        <authorList>
            <person name="Anantharaman K."/>
            <person name="Brown C.T."/>
            <person name="Hug L.A."/>
            <person name="Sharon I."/>
            <person name="Castelle C.J."/>
            <person name="Probst A.J."/>
            <person name="Thomas B.C."/>
            <person name="Singh A."/>
            <person name="Wilkins M.J."/>
            <person name="Karaoz U."/>
            <person name="Brodie E.L."/>
            <person name="Williams K.H."/>
            <person name="Hubbard S.S."/>
            <person name="Banfield J.F."/>
        </authorList>
    </citation>
    <scope>NUCLEOTIDE SEQUENCE [LARGE SCALE GENOMIC DNA]</scope>
</reference>